<dbReference type="RefSeq" id="WP_142808831.1">
    <property type="nucleotide sequence ID" value="NZ_CP036282.1"/>
</dbReference>
<keyword evidence="2" id="KW-0963">Cytoplasm</keyword>
<dbReference type="CDD" id="cd00383">
    <property type="entry name" value="trans_reg_C"/>
    <property type="match status" value="1"/>
</dbReference>
<evidence type="ECO:0000259" key="10">
    <source>
        <dbReference type="PROSITE" id="PS50110"/>
    </source>
</evidence>
<dbReference type="EMBL" id="CP036282">
    <property type="protein sequence ID" value="QDL53195.1"/>
    <property type="molecule type" value="Genomic_DNA"/>
</dbReference>
<dbReference type="Gene3D" id="6.10.250.690">
    <property type="match status" value="1"/>
</dbReference>
<dbReference type="GO" id="GO:0005829">
    <property type="term" value="C:cytosol"/>
    <property type="evidence" value="ECO:0007669"/>
    <property type="project" value="TreeGrafter"/>
</dbReference>
<dbReference type="PROSITE" id="PS51755">
    <property type="entry name" value="OMPR_PHOB"/>
    <property type="match status" value="1"/>
</dbReference>
<dbReference type="FunFam" id="3.40.50.2300:FF:000021">
    <property type="entry name" value="Two-component system response regulator KdpE"/>
    <property type="match status" value="1"/>
</dbReference>
<evidence type="ECO:0000256" key="8">
    <source>
        <dbReference type="PROSITE-ProRule" id="PRU00169"/>
    </source>
</evidence>
<dbReference type="SUPFAM" id="SSF46894">
    <property type="entry name" value="C-terminal effector domain of the bipartite response regulators"/>
    <property type="match status" value="1"/>
</dbReference>
<keyword evidence="4" id="KW-0902">Two-component regulatory system</keyword>
<gene>
    <name evidence="12" type="primary">kdpE</name>
    <name evidence="12" type="ORF">EXZ61_02850</name>
</gene>
<evidence type="ECO:0000256" key="5">
    <source>
        <dbReference type="ARBA" id="ARBA00023015"/>
    </source>
</evidence>
<dbReference type="InterPro" id="IPR016032">
    <property type="entry name" value="Sig_transdc_resp-reg_C-effctor"/>
</dbReference>
<evidence type="ECO:0000256" key="3">
    <source>
        <dbReference type="ARBA" id="ARBA00022553"/>
    </source>
</evidence>
<keyword evidence="3 8" id="KW-0597">Phosphoprotein</keyword>
<evidence type="ECO:0000256" key="1">
    <source>
        <dbReference type="ARBA" id="ARBA00004496"/>
    </source>
</evidence>
<dbReference type="SMART" id="SM00862">
    <property type="entry name" value="Trans_reg_C"/>
    <property type="match status" value="1"/>
</dbReference>
<keyword evidence="6 9" id="KW-0238">DNA-binding</keyword>
<dbReference type="InterPro" id="IPR001789">
    <property type="entry name" value="Sig_transdc_resp-reg_receiver"/>
</dbReference>
<dbReference type="InterPro" id="IPR011006">
    <property type="entry name" value="CheY-like_superfamily"/>
</dbReference>
<evidence type="ECO:0000256" key="4">
    <source>
        <dbReference type="ARBA" id="ARBA00023012"/>
    </source>
</evidence>
<evidence type="ECO:0000256" key="6">
    <source>
        <dbReference type="ARBA" id="ARBA00023125"/>
    </source>
</evidence>
<dbReference type="Pfam" id="PF00486">
    <property type="entry name" value="Trans_reg_C"/>
    <property type="match status" value="1"/>
</dbReference>
<dbReference type="KEGG" id="rhg:EXZ61_02850"/>
<dbReference type="GO" id="GO:0000156">
    <property type="term" value="F:phosphorelay response regulator activity"/>
    <property type="evidence" value="ECO:0007669"/>
    <property type="project" value="TreeGrafter"/>
</dbReference>
<dbReference type="PANTHER" id="PTHR48111:SF50">
    <property type="entry name" value="KDP OPERON TRANSCRIPTIONAL REGULATORY PROTEIN KDPE"/>
    <property type="match status" value="1"/>
</dbReference>
<keyword evidence="7" id="KW-0804">Transcription</keyword>
<keyword evidence="5" id="KW-0805">Transcription regulation</keyword>
<feature type="modified residue" description="4-aspartylphosphate" evidence="8">
    <location>
        <position position="55"/>
    </location>
</feature>
<dbReference type="CDD" id="cd17620">
    <property type="entry name" value="REC_OmpR_KdpE-like"/>
    <property type="match status" value="1"/>
</dbReference>
<dbReference type="Gene3D" id="1.10.10.10">
    <property type="entry name" value="Winged helix-like DNA-binding domain superfamily/Winged helix DNA-binding domain"/>
    <property type="match status" value="1"/>
</dbReference>
<comment type="subcellular location">
    <subcellularLocation>
        <location evidence="1">Cytoplasm</location>
    </subcellularLocation>
</comment>
<organism evidence="12 13">
    <name type="scientific">Rhodoferax aquaticus</name>
    <dbReference type="NCBI Taxonomy" id="2527691"/>
    <lineage>
        <taxon>Bacteria</taxon>
        <taxon>Pseudomonadati</taxon>
        <taxon>Pseudomonadota</taxon>
        <taxon>Betaproteobacteria</taxon>
        <taxon>Burkholderiales</taxon>
        <taxon>Comamonadaceae</taxon>
        <taxon>Rhodoferax</taxon>
    </lineage>
</organism>
<dbReference type="SMART" id="SM00448">
    <property type="entry name" value="REC"/>
    <property type="match status" value="1"/>
</dbReference>
<feature type="domain" description="Response regulatory" evidence="10">
    <location>
        <begin position="6"/>
        <end position="119"/>
    </location>
</feature>
<sequence>MSPAPVAILIEDEPQIRRFVRAGLEAEGWQVFEAATAHRGLLDAGTRKPDLLIVDLGLPDADGLDLIRDVRGWSNVPIVVLSARVDESDKVAALDAGADDYLTKPFGMGELLARVRANLRRPRSATGEATVTTSSELERLFCFGEVEVDRTARLVRRQGAEVHLTPIEYRLLSVLMANVGRVLTHRQLLREVWGPSHIEHNHYLRIYMGHLRQKLEADPTQPRHLLTETAVGYRLLQA</sequence>
<dbReference type="Pfam" id="PF00072">
    <property type="entry name" value="Response_reg"/>
    <property type="match status" value="1"/>
</dbReference>
<dbReference type="GO" id="GO:0000987">
    <property type="term" value="F:cis-regulatory region sequence-specific DNA binding"/>
    <property type="evidence" value="ECO:0007669"/>
    <property type="project" value="UniProtKB-ARBA"/>
</dbReference>
<dbReference type="GO" id="GO:0042802">
    <property type="term" value="F:identical protein binding"/>
    <property type="evidence" value="ECO:0007669"/>
    <property type="project" value="UniProtKB-ARBA"/>
</dbReference>
<dbReference type="InterPro" id="IPR039420">
    <property type="entry name" value="WalR-like"/>
</dbReference>
<keyword evidence="13" id="KW-1185">Reference proteome</keyword>
<reference evidence="13" key="2">
    <citation type="journal article" date="2020" name="Int. J. Syst. Evol. Microbiol.">
        <title>Genomic insights into a novel species Rhodoferax aquaticus sp. nov., isolated from freshwater.</title>
        <authorList>
            <person name="Li T."/>
            <person name="Zhuo Y."/>
            <person name="Jin C.Z."/>
            <person name="Wu X."/>
            <person name="Ko S.R."/>
            <person name="Jin F.J."/>
            <person name="Ahn C.Y."/>
            <person name="Oh H.M."/>
            <person name="Lee H.G."/>
            <person name="Jin L."/>
        </authorList>
    </citation>
    <scope>NUCLEOTIDE SEQUENCE [LARGE SCALE GENOMIC DNA]</scope>
    <source>
        <strain evidence="13">Gr-4</strain>
    </source>
</reference>
<dbReference type="PANTHER" id="PTHR48111">
    <property type="entry name" value="REGULATOR OF RPOS"/>
    <property type="match status" value="1"/>
</dbReference>
<dbReference type="AlphaFoldDB" id="A0A515EKJ5"/>
<evidence type="ECO:0000256" key="2">
    <source>
        <dbReference type="ARBA" id="ARBA00022490"/>
    </source>
</evidence>
<accession>A0A515EKJ5</accession>
<dbReference type="FunFam" id="1.10.10.10:FF:000210">
    <property type="entry name" value="Winged-helix transcriptional response regulator KdpE"/>
    <property type="match status" value="1"/>
</dbReference>
<feature type="DNA-binding region" description="OmpR/PhoB-type" evidence="9">
    <location>
        <begin position="138"/>
        <end position="237"/>
    </location>
</feature>
<evidence type="ECO:0000313" key="12">
    <source>
        <dbReference type="EMBL" id="QDL53195.1"/>
    </source>
</evidence>
<dbReference type="GO" id="GO:0045893">
    <property type="term" value="P:positive regulation of DNA-templated transcription"/>
    <property type="evidence" value="ECO:0007669"/>
    <property type="project" value="UniProtKB-ARBA"/>
</dbReference>
<dbReference type="NCBIfam" id="NF007820">
    <property type="entry name" value="PRK10529.1"/>
    <property type="match status" value="1"/>
</dbReference>
<reference evidence="13" key="1">
    <citation type="submission" date="2019-02" db="EMBL/GenBank/DDBJ databases">
        <title>Complete genome sequence of Rhodoferax sp. Gr-4.</title>
        <authorList>
            <person name="Jin L."/>
        </authorList>
    </citation>
    <scope>NUCLEOTIDE SEQUENCE [LARGE SCALE GENOMIC DNA]</scope>
    <source>
        <strain evidence="13">Gr-4</strain>
    </source>
</reference>
<name>A0A515EKJ5_9BURK</name>
<dbReference type="Gene3D" id="3.40.50.2300">
    <property type="match status" value="1"/>
</dbReference>
<dbReference type="InterPro" id="IPR036388">
    <property type="entry name" value="WH-like_DNA-bd_sf"/>
</dbReference>
<dbReference type="GO" id="GO:0032993">
    <property type="term" value="C:protein-DNA complex"/>
    <property type="evidence" value="ECO:0007669"/>
    <property type="project" value="TreeGrafter"/>
</dbReference>
<feature type="domain" description="OmpR/PhoB-type" evidence="11">
    <location>
        <begin position="138"/>
        <end position="237"/>
    </location>
</feature>
<protein>
    <submittedName>
        <fullName evidence="12">Two-component system response regulator KdpE</fullName>
    </submittedName>
</protein>
<dbReference type="SUPFAM" id="SSF52172">
    <property type="entry name" value="CheY-like"/>
    <property type="match status" value="1"/>
</dbReference>
<evidence type="ECO:0000256" key="7">
    <source>
        <dbReference type="ARBA" id="ARBA00023163"/>
    </source>
</evidence>
<evidence type="ECO:0000313" key="13">
    <source>
        <dbReference type="Proteomes" id="UP000317365"/>
    </source>
</evidence>
<evidence type="ECO:0000259" key="11">
    <source>
        <dbReference type="PROSITE" id="PS51755"/>
    </source>
</evidence>
<proteinExistence type="predicted"/>
<evidence type="ECO:0000256" key="9">
    <source>
        <dbReference type="PROSITE-ProRule" id="PRU01091"/>
    </source>
</evidence>
<dbReference type="Proteomes" id="UP000317365">
    <property type="component" value="Chromosome"/>
</dbReference>
<dbReference type="PROSITE" id="PS50110">
    <property type="entry name" value="RESPONSE_REGULATORY"/>
    <property type="match status" value="1"/>
</dbReference>
<dbReference type="InterPro" id="IPR001867">
    <property type="entry name" value="OmpR/PhoB-type_DNA-bd"/>
</dbReference>